<name>A0A833R1G3_9POAL</name>
<sequence length="104" mass="12250">MGSYRYCLFFKRTFGWSEARPPDDVKRLFEEYCEGGSHMSMEQFKKFLAGPEACDNPNNADKVFEWIQQQKSRTKRISRSLILLDDLQTYLFSNELNPSLKPQV</sequence>
<protein>
    <submittedName>
        <fullName evidence="2">Phosphoinositide</fullName>
    </submittedName>
</protein>
<evidence type="ECO:0000259" key="1">
    <source>
        <dbReference type="Pfam" id="PF09279"/>
    </source>
</evidence>
<feature type="domain" description="Phosphoinositide-specific phospholipase C EF-hand-like" evidence="1">
    <location>
        <begin position="23"/>
        <end position="95"/>
    </location>
</feature>
<gene>
    <name evidence="2" type="ORF">FCM35_KLT03149</name>
</gene>
<accession>A0A833R1G3</accession>
<evidence type="ECO:0000313" key="2">
    <source>
        <dbReference type="EMBL" id="KAF3331743.1"/>
    </source>
</evidence>
<dbReference type="InterPro" id="IPR011992">
    <property type="entry name" value="EF-hand-dom_pair"/>
</dbReference>
<comment type="caution">
    <text evidence="2">The sequence shown here is derived from an EMBL/GenBank/DDBJ whole genome shotgun (WGS) entry which is preliminary data.</text>
</comment>
<dbReference type="EMBL" id="SWLB01000012">
    <property type="protein sequence ID" value="KAF3331743.1"/>
    <property type="molecule type" value="Genomic_DNA"/>
</dbReference>
<organism evidence="2 3">
    <name type="scientific">Carex littledalei</name>
    <dbReference type="NCBI Taxonomy" id="544730"/>
    <lineage>
        <taxon>Eukaryota</taxon>
        <taxon>Viridiplantae</taxon>
        <taxon>Streptophyta</taxon>
        <taxon>Embryophyta</taxon>
        <taxon>Tracheophyta</taxon>
        <taxon>Spermatophyta</taxon>
        <taxon>Magnoliopsida</taxon>
        <taxon>Liliopsida</taxon>
        <taxon>Poales</taxon>
        <taxon>Cyperaceae</taxon>
        <taxon>Cyperoideae</taxon>
        <taxon>Cariceae</taxon>
        <taxon>Carex</taxon>
        <taxon>Carex subgen. Euthyceras</taxon>
    </lineage>
</organism>
<evidence type="ECO:0000313" key="3">
    <source>
        <dbReference type="Proteomes" id="UP000623129"/>
    </source>
</evidence>
<dbReference type="OrthoDB" id="699915at2759"/>
<keyword evidence="3" id="KW-1185">Reference proteome</keyword>
<dbReference type="SUPFAM" id="SSF47473">
    <property type="entry name" value="EF-hand"/>
    <property type="match status" value="1"/>
</dbReference>
<dbReference type="AlphaFoldDB" id="A0A833R1G3"/>
<dbReference type="Gene3D" id="1.10.238.10">
    <property type="entry name" value="EF-hand"/>
    <property type="match status" value="1"/>
</dbReference>
<dbReference type="Pfam" id="PF09279">
    <property type="entry name" value="EF-hand_like"/>
    <property type="match status" value="1"/>
</dbReference>
<dbReference type="InterPro" id="IPR015359">
    <property type="entry name" value="PLC_EF-hand-like"/>
</dbReference>
<dbReference type="Proteomes" id="UP000623129">
    <property type="component" value="Unassembled WGS sequence"/>
</dbReference>
<proteinExistence type="predicted"/>
<reference evidence="2" key="1">
    <citation type="submission" date="2020-01" db="EMBL/GenBank/DDBJ databases">
        <title>Genome sequence of Kobresia littledalei, the first chromosome-level genome in the family Cyperaceae.</title>
        <authorList>
            <person name="Qu G."/>
        </authorList>
    </citation>
    <scope>NUCLEOTIDE SEQUENCE</scope>
    <source>
        <strain evidence="2">C.B.Clarke</strain>
        <tissue evidence="2">Leaf</tissue>
    </source>
</reference>